<comment type="caution">
    <text evidence="2">The sequence shown here is derived from an EMBL/GenBank/DDBJ whole genome shotgun (WGS) entry which is preliminary data.</text>
</comment>
<evidence type="ECO:0000313" key="3">
    <source>
        <dbReference type="Proteomes" id="UP000422221"/>
    </source>
</evidence>
<dbReference type="Gene3D" id="2.60.120.260">
    <property type="entry name" value="Galactose-binding domain-like"/>
    <property type="match status" value="1"/>
</dbReference>
<evidence type="ECO:0000256" key="1">
    <source>
        <dbReference type="SAM" id="SignalP"/>
    </source>
</evidence>
<accession>A0A7J4XHW1</accession>
<sequence>MRKLFYAVALLLVSANMNAQSYFVDGYNTSFDSWVDIKDADENVIGVRPAGWVSPSNNNWTSGSNKVEVTFEKAENRDGEADKACKIIATGIVSTWFSWHVGVTQVSSVYAEDYIADPFFIDRGDDFYYTFWAKSDTDGTKMYIGATQLYDPKNNGGDSDAWSKVPYVELTTEWKQYGIYVELAKLDLTSFDIQLRSNGVRYIDDLEVGYGEIPEGVSIIDVSSEKDDFKVRSIDNGISFEGAAGMVTVFNTLGSMVAQKTTDGGADTISLTDGGLYIVKLQTADGETVRKVIVK</sequence>
<keyword evidence="1" id="KW-0732">Signal</keyword>
<feature type="signal peptide" evidence="1">
    <location>
        <begin position="1"/>
        <end position="19"/>
    </location>
</feature>
<dbReference type="InterPro" id="IPR026444">
    <property type="entry name" value="Secre_tail"/>
</dbReference>
<dbReference type="GeneID" id="93115024"/>
<dbReference type="NCBIfam" id="TIGR04183">
    <property type="entry name" value="Por_Secre_tail"/>
    <property type="match status" value="1"/>
</dbReference>
<evidence type="ECO:0000313" key="2">
    <source>
        <dbReference type="EMBL" id="KAA3763904.1"/>
    </source>
</evidence>
<name>A0A7J4XHW1_9BACE</name>
<feature type="chain" id="PRO_5029879162" evidence="1">
    <location>
        <begin position="20"/>
        <end position="295"/>
    </location>
</feature>
<proteinExistence type="predicted"/>
<reference evidence="2 3" key="1">
    <citation type="journal article" date="2019" name="Nat. Med.">
        <title>A library of human gut bacterial isolates paired with longitudinal multiomics data enables mechanistic microbiome research.</title>
        <authorList>
            <person name="Poyet M."/>
            <person name="Groussin M."/>
            <person name="Gibbons S.M."/>
            <person name="Avila-Pacheco J."/>
            <person name="Jiang X."/>
            <person name="Kearney S.M."/>
            <person name="Perrotta A.R."/>
            <person name="Berdy B."/>
            <person name="Zhao S."/>
            <person name="Lieberman T.D."/>
            <person name="Swanson P.K."/>
            <person name="Smith M."/>
            <person name="Roesemann S."/>
            <person name="Alexander J.E."/>
            <person name="Rich S.A."/>
            <person name="Livny J."/>
            <person name="Vlamakis H."/>
            <person name="Clish C."/>
            <person name="Bullock K."/>
            <person name="Deik A."/>
            <person name="Scott J."/>
            <person name="Pierce K.A."/>
            <person name="Xavier R.J."/>
            <person name="Alm E.J."/>
        </authorList>
    </citation>
    <scope>NUCLEOTIDE SEQUENCE [LARGE SCALE GENOMIC DNA]</scope>
    <source>
        <strain evidence="2 3">BIOML-A10</strain>
    </source>
</reference>
<dbReference type="AlphaFoldDB" id="A0A7J4XHW1"/>
<dbReference type="Proteomes" id="UP000422221">
    <property type="component" value="Unassembled WGS sequence"/>
</dbReference>
<dbReference type="RefSeq" id="WP_005928059.1">
    <property type="nucleotide sequence ID" value="NZ_CABKSE010000001.1"/>
</dbReference>
<dbReference type="EMBL" id="VWMK01000012">
    <property type="protein sequence ID" value="KAA3763904.1"/>
    <property type="molecule type" value="Genomic_DNA"/>
</dbReference>
<dbReference type="InterPro" id="IPR008979">
    <property type="entry name" value="Galactose-bd-like_sf"/>
</dbReference>
<dbReference type="SUPFAM" id="SSF49785">
    <property type="entry name" value="Galactose-binding domain-like"/>
    <property type="match status" value="1"/>
</dbReference>
<organism evidence="2 3">
    <name type="scientific">Bacteroides salyersiae</name>
    <dbReference type="NCBI Taxonomy" id="291644"/>
    <lineage>
        <taxon>Bacteria</taxon>
        <taxon>Pseudomonadati</taxon>
        <taxon>Bacteroidota</taxon>
        <taxon>Bacteroidia</taxon>
        <taxon>Bacteroidales</taxon>
        <taxon>Bacteroidaceae</taxon>
        <taxon>Bacteroides</taxon>
    </lineage>
</organism>
<protein>
    <submittedName>
        <fullName evidence="2">T9SS type A sorting domain-containing protein</fullName>
    </submittedName>
</protein>
<gene>
    <name evidence="2" type="ORF">F3F73_12880</name>
</gene>